<accession>A0A0F9NL82</accession>
<comment type="caution">
    <text evidence="1">The sequence shown here is derived from an EMBL/GenBank/DDBJ whole genome shotgun (WGS) entry which is preliminary data.</text>
</comment>
<evidence type="ECO:0000313" key="1">
    <source>
        <dbReference type="EMBL" id="KKN18709.1"/>
    </source>
</evidence>
<dbReference type="AlphaFoldDB" id="A0A0F9NL82"/>
<sequence>MRRDLLFEQMLTKFRASTRNGCREIFWDDLQNQYRDMEIMEGLTQDERVALIKSREYRLRKKLQKEGYPYIRIWAGNPGIGNYTIGGQICDGSLDATYRLKGDLDIDVTRRDGVILALDERTEVAQTADVLTRGEVKRYQLIGGKEKRTKLIKK</sequence>
<gene>
    <name evidence="1" type="ORF">LCGC14_0952960</name>
</gene>
<reference evidence="1" key="1">
    <citation type="journal article" date="2015" name="Nature">
        <title>Complex archaea that bridge the gap between prokaryotes and eukaryotes.</title>
        <authorList>
            <person name="Spang A."/>
            <person name="Saw J.H."/>
            <person name="Jorgensen S.L."/>
            <person name="Zaremba-Niedzwiedzka K."/>
            <person name="Martijn J."/>
            <person name="Lind A.E."/>
            <person name="van Eijk R."/>
            <person name="Schleper C."/>
            <person name="Guy L."/>
            <person name="Ettema T.J."/>
        </authorList>
    </citation>
    <scope>NUCLEOTIDE SEQUENCE</scope>
</reference>
<name>A0A0F9NL82_9ZZZZ</name>
<proteinExistence type="predicted"/>
<dbReference type="EMBL" id="LAZR01003402">
    <property type="protein sequence ID" value="KKN18709.1"/>
    <property type="molecule type" value="Genomic_DNA"/>
</dbReference>
<organism evidence="1">
    <name type="scientific">marine sediment metagenome</name>
    <dbReference type="NCBI Taxonomy" id="412755"/>
    <lineage>
        <taxon>unclassified sequences</taxon>
        <taxon>metagenomes</taxon>
        <taxon>ecological metagenomes</taxon>
    </lineage>
</organism>
<protein>
    <submittedName>
        <fullName evidence="1">Uncharacterized protein</fullName>
    </submittedName>
</protein>